<keyword evidence="10" id="KW-1185">Reference proteome</keyword>
<feature type="domain" description="ERV/ALR sulfhydryl oxidase" evidence="8">
    <location>
        <begin position="309"/>
        <end position="410"/>
    </location>
</feature>
<dbReference type="FunFam" id="1.20.120.1960:FF:000001">
    <property type="entry name" value="Sulfhydryl oxidase"/>
    <property type="match status" value="1"/>
</dbReference>
<dbReference type="Gene3D" id="1.20.120.1960">
    <property type="entry name" value="QSOX sulfhydryl oxidase domain"/>
    <property type="match status" value="1"/>
</dbReference>
<dbReference type="Pfam" id="PF04777">
    <property type="entry name" value="Evr1_Alr"/>
    <property type="match status" value="1"/>
</dbReference>
<dbReference type="PROSITE" id="PS51324">
    <property type="entry name" value="ERV_ALR"/>
    <property type="match status" value="1"/>
</dbReference>
<dbReference type="InterPro" id="IPR040986">
    <property type="entry name" value="QSOX_FAD-bd_dom"/>
</dbReference>
<comment type="function">
    <text evidence="7">Catalyzes the oxidation of sulfhydryl groups in peptide and protein thiols to disulfides with the reduction of oxygen to hydrogen peroxide.</text>
</comment>
<dbReference type="GO" id="GO:0006457">
    <property type="term" value="P:protein folding"/>
    <property type="evidence" value="ECO:0007669"/>
    <property type="project" value="TreeGrafter"/>
</dbReference>
<dbReference type="PANTHER" id="PTHR22897:SF8">
    <property type="entry name" value="SULFHYDRYL OXIDASE"/>
    <property type="match status" value="1"/>
</dbReference>
<dbReference type="Gene3D" id="1.20.120.310">
    <property type="entry name" value="ERV/ALR sulfhydryl oxidase domain"/>
    <property type="match status" value="1"/>
</dbReference>
<keyword evidence="3" id="KW-0732">Signal</keyword>
<evidence type="ECO:0000313" key="10">
    <source>
        <dbReference type="Proteomes" id="UP000245119"/>
    </source>
</evidence>
<dbReference type="Proteomes" id="UP000245119">
    <property type="component" value="Linkage Group LG11"/>
</dbReference>
<evidence type="ECO:0000256" key="4">
    <source>
        <dbReference type="ARBA" id="ARBA00022827"/>
    </source>
</evidence>
<dbReference type="FunFam" id="1.20.120.310:FF:000001">
    <property type="entry name" value="Sulfhydryl oxidase"/>
    <property type="match status" value="1"/>
</dbReference>
<dbReference type="OrthoDB" id="59470at2759"/>
<dbReference type="InterPro" id="IPR039798">
    <property type="entry name" value="Sulfhydryl_oxidase"/>
</dbReference>
<comment type="similarity">
    <text evidence="7">Belongs to the quiescin-sulfhydryl oxidase (QSOX) family.</text>
</comment>
<dbReference type="InterPro" id="IPR036774">
    <property type="entry name" value="ERV/ALR_sulphydryl_oxid_sf"/>
</dbReference>
<dbReference type="InterPro" id="IPR042568">
    <property type="entry name" value="QSOX_FAD-bd_sf"/>
</dbReference>
<keyword evidence="4 7" id="KW-0274">FAD</keyword>
<dbReference type="Pfam" id="PF18108">
    <property type="entry name" value="QSOX_Trx1"/>
    <property type="match status" value="1"/>
</dbReference>
<comment type="catalytic activity">
    <reaction evidence="7">
        <text>2 R'C(R)SH + O2 = R'C(R)S-S(R)CR' + H2O2</text>
        <dbReference type="Rhea" id="RHEA:17357"/>
        <dbReference type="ChEBI" id="CHEBI:15379"/>
        <dbReference type="ChEBI" id="CHEBI:16240"/>
        <dbReference type="ChEBI" id="CHEBI:16520"/>
        <dbReference type="ChEBI" id="CHEBI:17412"/>
        <dbReference type="EC" id="1.8.3.2"/>
    </reaction>
</comment>
<dbReference type="STRING" id="400727.A0A2T7NLR8"/>
<comment type="cofactor">
    <cofactor evidence="1 7">
        <name>FAD</name>
        <dbReference type="ChEBI" id="CHEBI:57692"/>
    </cofactor>
</comment>
<dbReference type="PANTHER" id="PTHR22897">
    <property type="entry name" value="QUIESCIN Q6-RELATED SULFHYDRYL OXIDASE"/>
    <property type="match status" value="1"/>
</dbReference>
<evidence type="ECO:0000313" key="9">
    <source>
        <dbReference type="EMBL" id="PVD22117.1"/>
    </source>
</evidence>
<dbReference type="GO" id="GO:0000139">
    <property type="term" value="C:Golgi membrane"/>
    <property type="evidence" value="ECO:0007669"/>
    <property type="project" value="TreeGrafter"/>
</dbReference>
<keyword evidence="6" id="KW-1015">Disulfide bond</keyword>
<evidence type="ECO:0000256" key="1">
    <source>
        <dbReference type="ARBA" id="ARBA00001974"/>
    </source>
</evidence>
<name>A0A2T7NLR8_POMCA</name>
<proteinExistence type="inferred from homology"/>
<comment type="caution">
    <text evidence="9">The sequence shown here is derived from an EMBL/GenBank/DDBJ whole genome shotgun (WGS) entry which is preliminary data.</text>
</comment>
<evidence type="ECO:0000256" key="7">
    <source>
        <dbReference type="RuleBase" id="RU371123"/>
    </source>
</evidence>
<dbReference type="SUPFAM" id="SSF69000">
    <property type="entry name" value="FAD-dependent thiol oxidase"/>
    <property type="match status" value="1"/>
</dbReference>
<gene>
    <name evidence="9" type="ORF">C0Q70_17921</name>
</gene>
<dbReference type="InterPro" id="IPR017905">
    <property type="entry name" value="ERV/ALR_sulphydryl_oxidase"/>
</dbReference>
<keyword evidence="2 7" id="KW-0285">Flavoprotein</keyword>
<dbReference type="Gene3D" id="3.40.30.10">
    <property type="entry name" value="Glutaredoxin"/>
    <property type="match status" value="2"/>
</dbReference>
<reference evidence="9 10" key="1">
    <citation type="submission" date="2018-04" db="EMBL/GenBank/DDBJ databases">
        <title>The genome of golden apple snail Pomacea canaliculata provides insight into stress tolerance and invasive adaptation.</title>
        <authorList>
            <person name="Liu C."/>
            <person name="Liu B."/>
            <person name="Ren Y."/>
            <person name="Zhang Y."/>
            <person name="Wang H."/>
            <person name="Li S."/>
            <person name="Jiang F."/>
            <person name="Yin L."/>
            <person name="Zhang G."/>
            <person name="Qian W."/>
            <person name="Fan W."/>
        </authorList>
    </citation>
    <scope>NUCLEOTIDE SEQUENCE [LARGE SCALE GENOMIC DNA]</scope>
    <source>
        <strain evidence="9">SZHN2017</strain>
        <tissue evidence="9">Muscle</tissue>
    </source>
</reference>
<sequence>MNVEICRDYNVQAYPSIKLFPPYTTKEQTDKHMIKNVNTQNAEELRDAVLDYITDPKLKPPNTWPRLQPLKSIADIWNEAQSEHKFVVLVFENEHSLVGRQVILDLVDYPTVLVRTMLKEDVEKFGIMIYPSLYSINKDSSFQLLASGTGQADSDRHRFVDTLLNLVGHINHEGKKLKIVHDEDKQVNDGVVHFLQEDNMAISLPQTSHLSVHMLDLESALHYSLRQEVAICKTIEGQKLDALRNFITTLAKFFPGRKEVVAFLWKLANHLAELKEPLTGESWLEAVESIQDKNAFLPKRVSWVECKGSQPGYRGYPCSMWTLFHVLTVSAYDNAKAVNPQEVLLSISGYMKHFFGCQECSQNFLKMAATIEDEVHKPRDAVIWLWNAHNRANKRLHGDVSEDPQHPKVQFPPASDCPECHMVITPDSDQSPKWNTSATFFFLVKFFSKDSIIQITSEEDTETPMASLIKKWKQYRNGLVGKKAKGCRFETN</sequence>
<dbReference type="Pfam" id="PF18371">
    <property type="entry name" value="FAD_SOX"/>
    <property type="match status" value="1"/>
</dbReference>
<evidence type="ECO:0000256" key="2">
    <source>
        <dbReference type="ARBA" id="ARBA00022630"/>
    </source>
</evidence>
<dbReference type="AlphaFoldDB" id="A0A2T7NLR8"/>
<evidence type="ECO:0000256" key="6">
    <source>
        <dbReference type="ARBA" id="ARBA00023157"/>
    </source>
</evidence>
<dbReference type="EC" id="1.8.3.2" evidence="7"/>
<evidence type="ECO:0000256" key="3">
    <source>
        <dbReference type="ARBA" id="ARBA00022729"/>
    </source>
</evidence>
<accession>A0A2T7NLR8</accession>
<dbReference type="GO" id="GO:0016971">
    <property type="term" value="F:flavin-dependent sulfhydryl oxidase activity"/>
    <property type="evidence" value="ECO:0007669"/>
    <property type="project" value="InterPro"/>
</dbReference>
<organism evidence="9 10">
    <name type="scientific">Pomacea canaliculata</name>
    <name type="common">Golden apple snail</name>
    <dbReference type="NCBI Taxonomy" id="400727"/>
    <lineage>
        <taxon>Eukaryota</taxon>
        <taxon>Metazoa</taxon>
        <taxon>Spiralia</taxon>
        <taxon>Lophotrochozoa</taxon>
        <taxon>Mollusca</taxon>
        <taxon>Gastropoda</taxon>
        <taxon>Caenogastropoda</taxon>
        <taxon>Architaenioglossa</taxon>
        <taxon>Ampullarioidea</taxon>
        <taxon>Ampullariidae</taxon>
        <taxon>Pomacea</taxon>
    </lineage>
</organism>
<dbReference type="InterPro" id="IPR041269">
    <property type="entry name" value="QSOX_Trx1"/>
</dbReference>
<evidence type="ECO:0000256" key="5">
    <source>
        <dbReference type="ARBA" id="ARBA00023002"/>
    </source>
</evidence>
<keyword evidence="5 7" id="KW-0560">Oxidoreductase</keyword>
<dbReference type="GO" id="GO:0005615">
    <property type="term" value="C:extracellular space"/>
    <property type="evidence" value="ECO:0007669"/>
    <property type="project" value="TreeGrafter"/>
</dbReference>
<dbReference type="EMBL" id="PZQS01000011">
    <property type="protein sequence ID" value="PVD22117.1"/>
    <property type="molecule type" value="Genomic_DNA"/>
</dbReference>
<evidence type="ECO:0000259" key="8">
    <source>
        <dbReference type="PROSITE" id="PS51324"/>
    </source>
</evidence>
<dbReference type="GO" id="GO:0003756">
    <property type="term" value="F:protein disulfide isomerase activity"/>
    <property type="evidence" value="ECO:0007669"/>
    <property type="project" value="TreeGrafter"/>
</dbReference>
<protein>
    <recommendedName>
        <fullName evidence="7">Sulfhydryl oxidase</fullName>
        <ecNumber evidence="7">1.8.3.2</ecNumber>
    </recommendedName>
</protein>